<protein>
    <submittedName>
        <fullName evidence="2">Uncharacterized protein</fullName>
    </submittedName>
</protein>
<keyword evidence="3" id="KW-1185">Reference proteome</keyword>
<evidence type="ECO:0000313" key="3">
    <source>
        <dbReference type="Proteomes" id="UP000694551"/>
    </source>
</evidence>
<organism evidence="2 3">
    <name type="scientific">Strix occidentalis caurina</name>
    <name type="common">northern spotted owl</name>
    <dbReference type="NCBI Taxonomy" id="311401"/>
    <lineage>
        <taxon>Eukaryota</taxon>
        <taxon>Metazoa</taxon>
        <taxon>Chordata</taxon>
        <taxon>Craniata</taxon>
        <taxon>Vertebrata</taxon>
        <taxon>Euteleostomi</taxon>
        <taxon>Archelosauria</taxon>
        <taxon>Archosauria</taxon>
        <taxon>Dinosauria</taxon>
        <taxon>Saurischia</taxon>
        <taxon>Theropoda</taxon>
        <taxon>Coelurosauria</taxon>
        <taxon>Aves</taxon>
        <taxon>Neognathae</taxon>
        <taxon>Neoaves</taxon>
        <taxon>Telluraves</taxon>
        <taxon>Strigiformes</taxon>
        <taxon>Strigidae</taxon>
        <taxon>Strix</taxon>
    </lineage>
</organism>
<feature type="compositionally biased region" description="Gly residues" evidence="1">
    <location>
        <begin position="34"/>
        <end position="48"/>
    </location>
</feature>
<evidence type="ECO:0000256" key="1">
    <source>
        <dbReference type="SAM" id="MobiDB-lite"/>
    </source>
</evidence>
<dbReference type="InterPro" id="IPR039278">
    <property type="entry name" value="Red1"/>
</dbReference>
<dbReference type="GO" id="GO:0005634">
    <property type="term" value="C:nucleus"/>
    <property type="evidence" value="ECO:0007669"/>
    <property type="project" value="TreeGrafter"/>
</dbReference>
<feature type="region of interest" description="Disordered" evidence="1">
    <location>
        <begin position="298"/>
        <end position="354"/>
    </location>
</feature>
<feature type="region of interest" description="Disordered" evidence="1">
    <location>
        <begin position="1"/>
        <end position="126"/>
    </location>
</feature>
<dbReference type="Ensembl" id="ENSSOCT00000006124.1">
    <property type="protein sequence ID" value="ENSSOCP00000005965.1"/>
    <property type="gene ID" value="ENSSOCG00000004595.1"/>
</dbReference>
<feature type="compositionally biased region" description="Low complexity" evidence="1">
    <location>
        <begin position="63"/>
        <end position="76"/>
    </location>
</feature>
<reference evidence="2" key="2">
    <citation type="submission" date="2025-09" db="UniProtKB">
        <authorList>
            <consortium name="Ensembl"/>
        </authorList>
    </citation>
    <scope>IDENTIFICATION</scope>
</reference>
<feature type="compositionally biased region" description="Polar residues" evidence="1">
    <location>
        <begin position="201"/>
        <end position="210"/>
    </location>
</feature>
<evidence type="ECO:0000313" key="2">
    <source>
        <dbReference type="Ensembl" id="ENSSOCP00000005965.1"/>
    </source>
</evidence>
<dbReference type="AlphaFoldDB" id="A0A8D0KSA6"/>
<feature type="compositionally biased region" description="Acidic residues" evidence="1">
    <location>
        <begin position="18"/>
        <end position="30"/>
    </location>
</feature>
<dbReference type="PANTHER" id="PTHR21563:SF3">
    <property type="entry name" value="ZINC FINGER C3H1 DOMAIN-CONTAINING PROTEIN"/>
    <property type="match status" value="1"/>
</dbReference>
<accession>A0A8D0KSA6</accession>
<proteinExistence type="predicted"/>
<feature type="compositionally biased region" description="Polar residues" evidence="1">
    <location>
        <begin position="262"/>
        <end position="272"/>
    </location>
</feature>
<feature type="region of interest" description="Disordered" evidence="1">
    <location>
        <begin position="244"/>
        <end position="278"/>
    </location>
</feature>
<dbReference type="PANTHER" id="PTHR21563">
    <property type="entry name" value="ZINC FINGER C3H1 DOMAIN-CONTAINING PROTEIN"/>
    <property type="match status" value="1"/>
</dbReference>
<reference evidence="2" key="1">
    <citation type="submission" date="2025-08" db="UniProtKB">
        <authorList>
            <consortium name="Ensembl"/>
        </authorList>
    </citation>
    <scope>IDENTIFICATION</scope>
</reference>
<dbReference type="GO" id="GO:0000178">
    <property type="term" value="C:exosome (RNase complex)"/>
    <property type="evidence" value="ECO:0007669"/>
    <property type="project" value="TreeGrafter"/>
</dbReference>
<dbReference type="Proteomes" id="UP000694551">
    <property type="component" value="Unplaced"/>
</dbReference>
<feature type="region of interest" description="Disordered" evidence="1">
    <location>
        <begin position="138"/>
        <end position="213"/>
    </location>
</feature>
<name>A0A8D0KSA6_STROC</name>
<sequence>YITQDTPRRGGLSPKEEGELEDGEISDDDNNGFGPCGGGGGSEPGGGLVSSRPYSRRRPPPGLRGSISLSSSGRPFPRSRHQPPPEVGHLHGHGGYRPKDSFRSHPPPMPAPRMSSGSHSETGPRLSFWERSHNALDRFRFRGRPYRGGGRWGRSRGGDDRGGNPPGRPPGGGGGAGFSSSQGWREPSPRKPKTFGRSPSRKQNYSSKNENSVEESFEDLLLKYKQIQLELEYINKDERLALSNRAENEQQDDDKTVDTEDQITVENDSITTDAIKEVSPEEKNPVIAFQAFELKPLRQKLPTPAERSRLKKGKEGTKQSSQKSEVTESGQGKYFRNMKKGMTRALKVNDTHVT</sequence>
<feature type="compositionally biased region" description="Polar residues" evidence="1">
    <location>
        <begin position="318"/>
        <end position="330"/>
    </location>
</feature>